<accession>A0A8J7AF93</accession>
<organism evidence="2 3">
    <name type="scientific">Vasconcelosia minhoensis LEGE 07310</name>
    <dbReference type="NCBI Taxonomy" id="915328"/>
    <lineage>
        <taxon>Bacteria</taxon>
        <taxon>Bacillati</taxon>
        <taxon>Cyanobacteriota</taxon>
        <taxon>Cyanophyceae</taxon>
        <taxon>Nodosilineales</taxon>
        <taxon>Cymatolegaceae</taxon>
        <taxon>Vasconcelosia</taxon>
        <taxon>Vasconcelosia minhoensis</taxon>
    </lineage>
</organism>
<sequence length="139" mass="16183">MTPTLLGRWQTRILLFQTVGLLVTLLFTEGVIGPGGGVFLWVLEYLFIFGLGWDVLYNYLQKFRWDRDWPGALQLAAGVWEAFFIVLVIGFFGLPGIFFLDLGWFLVHYSLVWLAIYIASQSLMRILFPRWRFRGGVWL</sequence>
<proteinExistence type="predicted"/>
<keyword evidence="1" id="KW-0812">Transmembrane</keyword>
<gene>
    <name evidence="2" type="ORF">IQ241_03635</name>
</gene>
<dbReference type="Proteomes" id="UP000636505">
    <property type="component" value="Unassembled WGS sequence"/>
</dbReference>
<evidence type="ECO:0000256" key="1">
    <source>
        <dbReference type="SAM" id="Phobius"/>
    </source>
</evidence>
<keyword evidence="1" id="KW-0472">Membrane</keyword>
<feature type="transmembrane region" description="Helical" evidence="1">
    <location>
        <begin position="12"/>
        <end position="32"/>
    </location>
</feature>
<name>A0A8J7AF93_9CYAN</name>
<dbReference type="AlphaFoldDB" id="A0A8J7AF93"/>
<feature type="transmembrane region" description="Helical" evidence="1">
    <location>
        <begin position="38"/>
        <end position="60"/>
    </location>
</feature>
<comment type="caution">
    <text evidence="2">The sequence shown here is derived from an EMBL/GenBank/DDBJ whole genome shotgun (WGS) entry which is preliminary data.</text>
</comment>
<evidence type="ECO:0000313" key="3">
    <source>
        <dbReference type="Proteomes" id="UP000636505"/>
    </source>
</evidence>
<dbReference type="EMBL" id="JADEXG010000005">
    <property type="protein sequence ID" value="MBE9076393.1"/>
    <property type="molecule type" value="Genomic_DNA"/>
</dbReference>
<dbReference type="RefSeq" id="WP_193905051.1">
    <property type="nucleotide sequence ID" value="NZ_JADEXG010000005.1"/>
</dbReference>
<reference evidence="2" key="1">
    <citation type="submission" date="2020-10" db="EMBL/GenBank/DDBJ databases">
        <authorList>
            <person name="Castelo-Branco R."/>
            <person name="Eusebio N."/>
            <person name="Adriana R."/>
            <person name="Vieira A."/>
            <person name="Brugerolle De Fraissinette N."/>
            <person name="Rezende De Castro R."/>
            <person name="Schneider M.P."/>
            <person name="Vasconcelos V."/>
            <person name="Leao P.N."/>
        </authorList>
    </citation>
    <scope>NUCLEOTIDE SEQUENCE</scope>
    <source>
        <strain evidence="2">LEGE 07310</strain>
    </source>
</reference>
<protein>
    <submittedName>
        <fullName evidence="2">Uncharacterized protein</fullName>
    </submittedName>
</protein>
<keyword evidence="3" id="KW-1185">Reference proteome</keyword>
<keyword evidence="1" id="KW-1133">Transmembrane helix</keyword>
<evidence type="ECO:0000313" key="2">
    <source>
        <dbReference type="EMBL" id="MBE9076393.1"/>
    </source>
</evidence>
<feature type="transmembrane region" description="Helical" evidence="1">
    <location>
        <begin position="72"/>
        <end position="100"/>
    </location>
</feature>
<feature type="transmembrane region" description="Helical" evidence="1">
    <location>
        <begin position="106"/>
        <end position="128"/>
    </location>
</feature>